<evidence type="ECO:0000256" key="1">
    <source>
        <dbReference type="PROSITE-ProRule" id="PRU00339"/>
    </source>
</evidence>
<protein>
    <recommendedName>
        <fullName evidence="3">Tetratricopeptide SHNi-TPR domain-containing protein</fullName>
    </recommendedName>
</protein>
<dbReference type="InterPro" id="IPR019734">
    <property type="entry name" value="TPR_rpt"/>
</dbReference>
<evidence type="ECO:0000313" key="5">
    <source>
        <dbReference type="Proteomes" id="UP000244811"/>
    </source>
</evidence>
<reference evidence="4" key="1">
    <citation type="submission" date="2022-07" db="EMBL/GenBank/DDBJ databases">
        <title>Evaluation of T. orientalis genome assembly methods using nanopore sequencing and analysis of variation between genomes.</title>
        <authorList>
            <person name="Yam J."/>
            <person name="Micallef M.L."/>
            <person name="Liu M."/>
            <person name="Djordjevic S.P."/>
            <person name="Bogema D.R."/>
            <person name="Jenkins C."/>
        </authorList>
    </citation>
    <scope>NUCLEOTIDE SEQUENCE</scope>
    <source>
        <strain evidence="4">Goon Nure</strain>
    </source>
</reference>
<dbReference type="SMART" id="SM00028">
    <property type="entry name" value="TPR"/>
    <property type="match status" value="3"/>
</dbReference>
<dbReference type="PROSITE" id="PS50005">
    <property type="entry name" value="TPR"/>
    <property type="match status" value="1"/>
</dbReference>
<feature type="repeat" description="TPR" evidence="1">
    <location>
        <begin position="148"/>
        <end position="181"/>
    </location>
</feature>
<dbReference type="EMBL" id="CP056070">
    <property type="protein sequence ID" value="UKK01234.2"/>
    <property type="molecule type" value="Genomic_DNA"/>
</dbReference>
<dbReference type="Proteomes" id="UP000244811">
    <property type="component" value="Chromosome 3"/>
</dbReference>
<dbReference type="SUPFAM" id="SSF48452">
    <property type="entry name" value="TPR-like"/>
    <property type="match status" value="1"/>
</dbReference>
<name>A0A976MBE8_THEOR</name>
<dbReference type="InterPro" id="IPR019544">
    <property type="entry name" value="Tetratricopeptide_SHNi-TPR_dom"/>
</dbReference>
<dbReference type="Pfam" id="PF10516">
    <property type="entry name" value="SHNi-TPR"/>
    <property type="match status" value="1"/>
</dbReference>
<evidence type="ECO:0000259" key="3">
    <source>
        <dbReference type="Pfam" id="PF10516"/>
    </source>
</evidence>
<dbReference type="Gene3D" id="1.25.40.10">
    <property type="entry name" value="Tetratricopeptide repeat domain"/>
    <property type="match status" value="1"/>
</dbReference>
<proteinExistence type="predicted"/>
<sequence length="318" mass="36618">MSDFEVEEEVDYDALSVDELFQNGKSLFREKKYSESAEYFSRALEKKSGEDPSHYSLRDYYLWYADSLLTNEEQSSNIFESSVNEGHDEELPSAQTVLDAANKTQANQSDETLAFDLFQFANECYLNYFKELESKNREPLPEDVLDSSYCLIRIGDMFFSNHQFEESSKEYERAIKLREQYNLPLKHLASVYISLAQSQMFNGKQKLSLETFNKTAELLKKILKEDLKDEERINLENTLEDVTIQAEDLKKLLTESASADGQNAKGSQSNAASLIPKTTSTLDERQLDSNLVKSVVIDINVEDMPEKRRRIDLSNVYE</sequence>
<feature type="domain" description="Tetratricopeptide SHNi-TPR" evidence="3">
    <location>
        <begin position="148"/>
        <end position="181"/>
    </location>
</feature>
<keyword evidence="2" id="KW-0175">Coiled coil</keyword>
<gene>
    <name evidence="4" type="ORF">MACK_002047</name>
</gene>
<evidence type="ECO:0000256" key="2">
    <source>
        <dbReference type="SAM" id="Coils"/>
    </source>
</evidence>
<feature type="coiled-coil region" evidence="2">
    <location>
        <begin position="213"/>
        <end position="252"/>
    </location>
</feature>
<evidence type="ECO:0000313" key="4">
    <source>
        <dbReference type="EMBL" id="UKK01234.2"/>
    </source>
</evidence>
<dbReference type="InterPro" id="IPR011990">
    <property type="entry name" value="TPR-like_helical_dom_sf"/>
</dbReference>
<organism evidence="4 5">
    <name type="scientific">Theileria orientalis</name>
    <dbReference type="NCBI Taxonomy" id="68886"/>
    <lineage>
        <taxon>Eukaryota</taxon>
        <taxon>Sar</taxon>
        <taxon>Alveolata</taxon>
        <taxon>Apicomplexa</taxon>
        <taxon>Aconoidasida</taxon>
        <taxon>Piroplasmida</taxon>
        <taxon>Theileriidae</taxon>
        <taxon>Theileria</taxon>
    </lineage>
</organism>
<accession>A0A976MBE8</accession>
<dbReference type="AlphaFoldDB" id="A0A976MBE8"/>
<keyword evidence="1" id="KW-0802">TPR repeat</keyword>